<sequence length="109" mass="11882">MHTHHLPSITSGLLWILGLRRVLSVRSLAHCLLSSFLELRSILLVGIENSFAAKVGLEKELATAKDQVDVLTAERDSAFAAPLLNANIDSLSEELRLAKGGHWCAPRPC</sequence>
<evidence type="ECO:0000313" key="3">
    <source>
        <dbReference type="Proteomes" id="UP001341840"/>
    </source>
</evidence>
<proteinExistence type="predicted"/>
<feature type="signal peptide" evidence="1">
    <location>
        <begin position="1"/>
        <end position="24"/>
    </location>
</feature>
<dbReference type="EMBL" id="JASCZI010091997">
    <property type="protein sequence ID" value="MED6151666.1"/>
    <property type="molecule type" value="Genomic_DNA"/>
</dbReference>
<evidence type="ECO:0000313" key="2">
    <source>
        <dbReference type="EMBL" id="MED6151666.1"/>
    </source>
</evidence>
<name>A0ABU6TS47_9FABA</name>
<organism evidence="2 3">
    <name type="scientific">Stylosanthes scabra</name>
    <dbReference type="NCBI Taxonomy" id="79078"/>
    <lineage>
        <taxon>Eukaryota</taxon>
        <taxon>Viridiplantae</taxon>
        <taxon>Streptophyta</taxon>
        <taxon>Embryophyta</taxon>
        <taxon>Tracheophyta</taxon>
        <taxon>Spermatophyta</taxon>
        <taxon>Magnoliopsida</taxon>
        <taxon>eudicotyledons</taxon>
        <taxon>Gunneridae</taxon>
        <taxon>Pentapetalae</taxon>
        <taxon>rosids</taxon>
        <taxon>fabids</taxon>
        <taxon>Fabales</taxon>
        <taxon>Fabaceae</taxon>
        <taxon>Papilionoideae</taxon>
        <taxon>50 kb inversion clade</taxon>
        <taxon>dalbergioids sensu lato</taxon>
        <taxon>Dalbergieae</taxon>
        <taxon>Pterocarpus clade</taxon>
        <taxon>Stylosanthes</taxon>
    </lineage>
</organism>
<evidence type="ECO:0000256" key="1">
    <source>
        <dbReference type="SAM" id="SignalP"/>
    </source>
</evidence>
<accession>A0ABU6TS47</accession>
<reference evidence="2 3" key="1">
    <citation type="journal article" date="2023" name="Plants (Basel)">
        <title>Bridging the Gap: Combining Genomics and Transcriptomics Approaches to Understand Stylosanthes scabra, an Orphan Legume from the Brazilian Caatinga.</title>
        <authorList>
            <person name="Ferreira-Neto J.R.C."/>
            <person name="da Silva M.D."/>
            <person name="Binneck E."/>
            <person name="de Melo N.F."/>
            <person name="da Silva R.H."/>
            <person name="de Melo A.L.T.M."/>
            <person name="Pandolfi V."/>
            <person name="Bustamante F.O."/>
            <person name="Brasileiro-Vidal A.C."/>
            <person name="Benko-Iseppon A.M."/>
        </authorList>
    </citation>
    <scope>NUCLEOTIDE SEQUENCE [LARGE SCALE GENOMIC DNA]</scope>
    <source>
        <tissue evidence="2">Leaves</tissue>
    </source>
</reference>
<keyword evidence="1" id="KW-0732">Signal</keyword>
<protein>
    <submittedName>
        <fullName evidence="2">Uncharacterized protein</fullName>
    </submittedName>
</protein>
<keyword evidence="3" id="KW-1185">Reference proteome</keyword>
<dbReference type="Proteomes" id="UP001341840">
    <property type="component" value="Unassembled WGS sequence"/>
</dbReference>
<feature type="chain" id="PRO_5046866586" evidence="1">
    <location>
        <begin position="25"/>
        <end position="109"/>
    </location>
</feature>
<comment type="caution">
    <text evidence="2">The sequence shown here is derived from an EMBL/GenBank/DDBJ whole genome shotgun (WGS) entry which is preliminary data.</text>
</comment>
<gene>
    <name evidence="2" type="ORF">PIB30_084582</name>
</gene>